<evidence type="ECO:0000259" key="4">
    <source>
        <dbReference type="PROSITE" id="PS51118"/>
    </source>
</evidence>
<keyword evidence="6" id="KW-1185">Reference proteome</keyword>
<evidence type="ECO:0000256" key="3">
    <source>
        <dbReference type="ARBA" id="ARBA00023163"/>
    </source>
</evidence>
<reference evidence="6" key="1">
    <citation type="journal article" date="2019" name="Int. J. Syst. Evol. Microbiol.">
        <title>The Global Catalogue of Microorganisms (GCM) 10K type strain sequencing project: providing services to taxonomists for standard genome sequencing and annotation.</title>
        <authorList>
            <consortium name="The Broad Institute Genomics Platform"/>
            <consortium name="The Broad Institute Genome Sequencing Center for Infectious Disease"/>
            <person name="Wu L."/>
            <person name="Ma J."/>
        </authorList>
    </citation>
    <scope>NUCLEOTIDE SEQUENCE [LARGE SCALE GENOMIC DNA]</scope>
    <source>
        <strain evidence="6">CCUG 51308</strain>
    </source>
</reference>
<evidence type="ECO:0000313" key="6">
    <source>
        <dbReference type="Proteomes" id="UP001596492"/>
    </source>
</evidence>
<dbReference type="InterPro" id="IPR002577">
    <property type="entry name" value="HTH_HxlR"/>
</dbReference>
<dbReference type="Proteomes" id="UP001596492">
    <property type="component" value="Unassembled WGS sequence"/>
</dbReference>
<name>A0ABW2IL42_9PROT</name>
<evidence type="ECO:0000256" key="2">
    <source>
        <dbReference type="ARBA" id="ARBA00023125"/>
    </source>
</evidence>
<feature type="domain" description="HTH hxlR-type" evidence="4">
    <location>
        <begin position="9"/>
        <end position="107"/>
    </location>
</feature>
<evidence type="ECO:0000256" key="1">
    <source>
        <dbReference type="ARBA" id="ARBA00023015"/>
    </source>
</evidence>
<protein>
    <submittedName>
        <fullName evidence="5">Winged helix-turn-helix transcriptional regulator</fullName>
    </submittedName>
</protein>
<dbReference type="PANTHER" id="PTHR33204:SF18">
    <property type="entry name" value="TRANSCRIPTIONAL REGULATORY PROTEIN"/>
    <property type="match status" value="1"/>
</dbReference>
<comment type="caution">
    <text evidence="5">The sequence shown here is derived from an EMBL/GenBank/DDBJ whole genome shotgun (WGS) entry which is preliminary data.</text>
</comment>
<dbReference type="EMBL" id="JBHTBR010000005">
    <property type="protein sequence ID" value="MFC7291865.1"/>
    <property type="molecule type" value="Genomic_DNA"/>
</dbReference>
<dbReference type="InterPro" id="IPR036390">
    <property type="entry name" value="WH_DNA-bd_sf"/>
</dbReference>
<proteinExistence type="predicted"/>
<dbReference type="SUPFAM" id="SSF46785">
    <property type="entry name" value="Winged helix' DNA-binding domain"/>
    <property type="match status" value="1"/>
</dbReference>
<dbReference type="Pfam" id="PF01638">
    <property type="entry name" value="HxlR"/>
    <property type="match status" value="1"/>
</dbReference>
<dbReference type="RefSeq" id="WP_382167103.1">
    <property type="nucleotide sequence ID" value="NZ_JBHTBR010000005.1"/>
</dbReference>
<organism evidence="5 6">
    <name type="scientific">Hirschia litorea</name>
    <dbReference type="NCBI Taxonomy" id="1199156"/>
    <lineage>
        <taxon>Bacteria</taxon>
        <taxon>Pseudomonadati</taxon>
        <taxon>Pseudomonadota</taxon>
        <taxon>Alphaproteobacteria</taxon>
        <taxon>Hyphomonadales</taxon>
        <taxon>Hyphomonadaceae</taxon>
        <taxon>Hirschia</taxon>
    </lineage>
</organism>
<gene>
    <name evidence="5" type="ORF">ACFQS8_09580</name>
</gene>
<dbReference type="Gene3D" id="1.10.10.10">
    <property type="entry name" value="Winged helix-like DNA-binding domain superfamily/Winged helix DNA-binding domain"/>
    <property type="match status" value="1"/>
</dbReference>
<dbReference type="PROSITE" id="PS51118">
    <property type="entry name" value="HTH_HXLR"/>
    <property type="match status" value="1"/>
</dbReference>
<evidence type="ECO:0000313" key="5">
    <source>
        <dbReference type="EMBL" id="MFC7291865.1"/>
    </source>
</evidence>
<keyword evidence="2" id="KW-0238">DNA-binding</keyword>
<keyword evidence="3" id="KW-0804">Transcription</keyword>
<sequence length="107" mass="12487">MTDPKLPSCPVSRTASILGLRWSAEILYEFLVHETRRFQELQDTLEGIAPNTLSNRLKLFEDYGLLVRRYYEEHPPRAEYVMTETGKKLGPIFKAMRDWGICIQPKD</sequence>
<accession>A0ABW2IL42</accession>
<dbReference type="InterPro" id="IPR036388">
    <property type="entry name" value="WH-like_DNA-bd_sf"/>
</dbReference>
<keyword evidence="1" id="KW-0805">Transcription regulation</keyword>
<dbReference type="PANTHER" id="PTHR33204">
    <property type="entry name" value="TRANSCRIPTIONAL REGULATOR, MARR FAMILY"/>
    <property type="match status" value="1"/>
</dbReference>